<keyword evidence="2" id="KW-0378">Hydrolase</keyword>
<keyword evidence="3" id="KW-1185">Reference proteome</keyword>
<dbReference type="KEGG" id="agl:PYTT_1661"/>
<proteinExistence type="predicted"/>
<dbReference type="SUPFAM" id="SSF49785">
    <property type="entry name" value="Galactose-binding domain-like"/>
    <property type="match status" value="1"/>
</dbReference>
<organism evidence="2 3">
    <name type="scientific">Akkermansia glycaniphila</name>
    <dbReference type="NCBI Taxonomy" id="1679444"/>
    <lineage>
        <taxon>Bacteria</taxon>
        <taxon>Pseudomonadati</taxon>
        <taxon>Verrucomicrobiota</taxon>
        <taxon>Verrucomicrobiia</taxon>
        <taxon>Verrucomicrobiales</taxon>
        <taxon>Akkermansiaceae</taxon>
        <taxon>Akkermansia</taxon>
    </lineage>
</organism>
<protein>
    <submittedName>
        <fullName evidence="2">Six-hairpin glycosidase-like</fullName>
    </submittedName>
</protein>
<evidence type="ECO:0000313" key="2">
    <source>
        <dbReference type="EMBL" id="SEH91296.1"/>
    </source>
</evidence>
<dbReference type="GO" id="GO:0016798">
    <property type="term" value="F:hydrolase activity, acting on glycosyl bonds"/>
    <property type="evidence" value="ECO:0007669"/>
    <property type="project" value="UniProtKB-KW"/>
</dbReference>
<dbReference type="InterPro" id="IPR012341">
    <property type="entry name" value="6hp_glycosidase-like_sf"/>
</dbReference>
<feature type="domain" description="Mannosylglycerate hydrolase MGH1-like glycoside hydrolase" evidence="1">
    <location>
        <begin position="165"/>
        <end position="417"/>
    </location>
</feature>
<sequence length="739" mass="82907">MSDFSPAGCPEGERFVYESAAFRMTRSRVEQDGAVAEVVHPGLIRSTWRQHRDSSHGEVHEHALREVPSHVPRYKGCFPILEAAYNMAMNEVEDNLSPEGLFFSGANWHHAWTRDTAFAVHLALALVDPEHSMQSLRSRVADGEVVQDTGTGGSWPVSTDRVSWALAAWEVFLATGDREWLAWSADVLRRTLVHDEEVVIDQSGLIRGESSFLDWREQSYPDWMSPVDIAESFSLSTMALHSQARRILSWMCRELGQAEEAEAWDEEADKLADLLNDIFWMPARGQYGQYLYGRGYPVLSPRSDALGEAFCVLFGIAGGAHAERVVCRMPHGCFGVPTFDPFKSSVGDCYHNHAVWPFVEGYALRAAAEVGHMGAVARNMACLLRAVLLFGTNKENFSAESGDCFDTVLNSDRQLWSVAATLGMFYRALFGLVWDGDVLVFAPCVPKEYSGEHWLYGLRLRSFTLDVHIHGYGTEVCRCMINGKDAPPIISARATGHFVVELEVNPVDRDGEPALAPASPADLQEPAWVEDEDALEWHPVERAAYYRIYRNGIPITQQTALRYVPVAEPHYAQYQVQAVSYGGRESFLNAPREHLLPNSRYCVLPLSIGRYGEYPVEGGQAWLDTQPHTRCLVYHDLTLAESGIYRVEAWFCNATESRRDGDTCAIRSLFVDDKFEGHLVMPQTGEAGDWEHYTHTSALEMSLESGTHRFQIRYTESDRNVNGGTNQAMVRHLRVTRIG</sequence>
<accession>A0A1H6LRH7</accession>
<dbReference type="Pfam" id="PF22422">
    <property type="entry name" value="MGH1-like_GH"/>
    <property type="match status" value="1"/>
</dbReference>
<dbReference type="EMBL" id="LT629973">
    <property type="protein sequence ID" value="SEH91296.1"/>
    <property type="molecule type" value="Genomic_DNA"/>
</dbReference>
<dbReference type="OrthoDB" id="9759959at2"/>
<gene>
    <name evidence="2" type="ORF">PYTT_1661</name>
</gene>
<dbReference type="Gene3D" id="1.50.10.10">
    <property type="match status" value="1"/>
</dbReference>
<dbReference type="InterPro" id="IPR054491">
    <property type="entry name" value="MGH1-like_GH"/>
</dbReference>
<dbReference type="InterPro" id="IPR008928">
    <property type="entry name" value="6-hairpin_glycosidase_sf"/>
</dbReference>
<dbReference type="AlphaFoldDB" id="A0A1H6LRH7"/>
<evidence type="ECO:0000313" key="3">
    <source>
        <dbReference type="Proteomes" id="UP000176204"/>
    </source>
</evidence>
<dbReference type="RefSeq" id="WP_067774267.1">
    <property type="nucleotide sequence ID" value="NZ_LIGX01000018.1"/>
</dbReference>
<dbReference type="InterPro" id="IPR008979">
    <property type="entry name" value="Galactose-bd-like_sf"/>
</dbReference>
<reference evidence="3" key="1">
    <citation type="submission" date="2016-09" db="EMBL/GenBank/DDBJ databases">
        <authorList>
            <person name="Koehorst J."/>
        </authorList>
    </citation>
    <scope>NUCLEOTIDE SEQUENCE [LARGE SCALE GENOMIC DNA]</scope>
</reference>
<dbReference type="Proteomes" id="UP000176204">
    <property type="component" value="Chromosome I"/>
</dbReference>
<dbReference type="STRING" id="1679444.PYTT_1661"/>
<name>A0A1H6LRH7_9BACT</name>
<dbReference type="SUPFAM" id="SSF48208">
    <property type="entry name" value="Six-hairpin glycosidases"/>
    <property type="match status" value="1"/>
</dbReference>
<keyword evidence="2" id="KW-0326">Glycosidase</keyword>
<dbReference type="Gene3D" id="2.60.120.260">
    <property type="entry name" value="Galactose-binding domain-like"/>
    <property type="match status" value="1"/>
</dbReference>
<dbReference type="GO" id="GO:0005975">
    <property type="term" value="P:carbohydrate metabolic process"/>
    <property type="evidence" value="ECO:0007669"/>
    <property type="project" value="InterPro"/>
</dbReference>
<evidence type="ECO:0000259" key="1">
    <source>
        <dbReference type="Pfam" id="PF22422"/>
    </source>
</evidence>